<evidence type="ECO:0000313" key="2">
    <source>
        <dbReference type="EMBL" id="CRL06095.1"/>
    </source>
</evidence>
<organism evidence="2 3">
    <name type="scientific">Clunio marinus</name>
    <dbReference type="NCBI Taxonomy" id="568069"/>
    <lineage>
        <taxon>Eukaryota</taxon>
        <taxon>Metazoa</taxon>
        <taxon>Ecdysozoa</taxon>
        <taxon>Arthropoda</taxon>
        <taxon>Hexapoda</taxon>
        <taxon>Insecta</taxon>
        <taxon>Pterygota</taxon>
        <taxon>Neoptera</taxon>
        <taxon>Endopterygota</taxon>
        <taxon>Diptera</taxon>
        <taxon>Nematocera</taxon>
        <taxon>Chironomoidea</taxon>
        <taxon>Chironomidae</taxon>
        <taxon>Clunio</taxon>
    </lineage>
</organism>
<dbReference type="EMBL" id="CVRI01000066">
    <property type="protein sequence ID" value="CRL06095.1"/>
    <property type="molecule type" value="Genomic_DNA"/>
</dbReference>
<reference evidence="2 3" key="1">
    <citation type="submission" date="2015-04" db="EMBL/GenBank/DDBJ databases">
        <authorList>
            <person name="Syromyatnikov M.Y."/>
            <person name="Popov V.N."/>
        </authorList>
    </citation>
    <scope>NUCLEOTIDE SEQUENCE [LARGE SCALE GENOMIC DNA]</scope>
</reference>
<name>A0A1J1J116_9DIPT</name>
<proteinExistence type="predicted"/>
<feature type="compositionally biased region" description="Polar residues" evidence="1">
    <location>
        <begin position="83"/>
        <end position="94"/>
    </location>
</feature>
<accession>A0A1J1J116</accession>
<dbReference type="Proteomes" id="UP000183832">
    <property type="component" value="Unassembled WGS sequence"/>
</dbReference>
<sequence>MNNLTGSTNVFTTLRTEGKFIASTIIVKMSPSSQVMGEARNFSYICKSSGTETTKFSNFHHSELIEKQKQQKKCGQHHYNGGRRSTNLMQLYDS</sequence>
<feature type="region of interest" description="Disordered" evidence="1">
    <location>
        <begin position="69"/>
        <end position="94"/>
    </location>
</feature>
<gene>
    <name evidence="2" type="ORF">CLUMA_CG019219</name>
</gene>
<keyword evidence="3" id="KW-1185">Reference proteome</keyword>
<evidence type="ECO:0000256" key="1">
    <source>
        <dbReference type="SAM" id="MobiDB-lite"/>
    </source>
</evidence>
<protein>
    <submittedName>
        <fullName evidence="2">CLUMA_CG019219, isoform A</fullName>
    </submittedName>
</protein>
<evidence type="ECO:0000313" key="3">
    <source>
        <dbReference type="Proteomes" id="UP000183832"/>
    </source>
</evidence>
<dbReference type="AlphaFoldDB" id="A0A1J1J116"/>